<dbReference type="CDD" id="cd01948">
    <property type="entry name" value="EAL"/>
    <property type="match status" value="1"/>
</dbReference>
<dbReference type="InterPro" id="IPR035965">
    <property type="entry name" value="PAS-like_dom_sf"/>
</dbReference>
<dbReference type="CDD" id="cd01949">
    <property type="entry name" value="GGDEF"/>
    <property type="match status" value="1"/>
</dbReference>
<dbReference type="PROSITE" id="PS50113">
    <property type="entry name" value="PAC"/>
    <property type="match status" value="2"/>
</dbReference>
<feature type="transmembrane region" description="Helical" evidence="1">
    <location>
        <begin position="197"/>
        <end position="223"/>
    </location>
</feature>
<dbReference type="Gene3D" id="3.20.20.450">
    <property type="entry name" value="EAL domain"/>
    <property type="match status" value="1"/>
</dbReference>
<keyword evidence="1" id="KW-0812">Transmembrane</keyword>
<dbReference type="NCBIfam" id="TIGR00229">
    <property type="entry name" value="sensory_box"/>
    <property type="match status" value="2"/>
</dbReference>
<dbReference type="SMART" id="SM00052">
    <property type="entry name" value="EAL"/>
    <property type="match status" value="1"/>
</dbReference>
<dbReference type="PROSITE" id="PS50887">
    <property type="entry name" value="GGDEF"/>
    <property type="match status" value="1"/>
</dbReference>
<feature type="transmembrane region" description="Helical" evidence="1">
    <location>
        <begin position="269"/>
        <end position="289"/>
    </location>
</feature>
<dbReference type="PROSITE" id="PS50112">
    <property type="entry name" value="PAS"/>
    <property type="match status" value="3"/>
</dbReference>
<feature type="transmembrane region" description="Helical" evidence="1">
    <location>
        <begin position="243"/>
        <end position="262"/>
    </location>
</feature>
<feature type="domain" description="PAS" evidence="2">
    <location>
        <begin position="303"/>
        <end position="373"/>
    </location>
</feature>
<evidence type="ECO:0000259" key="4">
    <source>
        <dbReference type="PROSITE" id="PS50883"/>
    </source>
</evidence>
<dbReference type="InterPro" id="IPR013656">
    <property type="entry name" value="PAS_4"/>
</dbReference>
<dbReference type="InterPro" id="IPR000700">
    <property type="entry name" value="PAS-assoc_C"/>
</dbReference>
<dbReference type="Pfam" id="PF08447">
    <property type="entry name" value="PAS_3"/>
    <property type="match status" value="2"/>
</dbReference>
<dbReference type="EMBL" id="CP040818">
    <property type="protein sequence ID" value="QDL91743.1"/>
    <property type="molecule type" value="Genomic_DNA"/>
</dbReference>
<dbReference type="PANTHER" id="PTHR44757">
    <property type="entry name" value="DIGUANYLATE CYCLASE DGCP"/>
    <property type="match status" value="1"/>
</dbReference>
<feature type="transmembrane region" description="Helical" evidence="1">
    <location>
        <begin position="165"/>
        <end position="185"/>
    </location>
</feature>
<dbReference type="InterPro" id="IPR001610">
    <property type="entry name" value="PAC"/>
</dbReference>
<dbReference type="InterPro" id="IPR001633">
    <property type="entry name" value="EAL_dom"/>
</dbReference>
<dbReference type="SUPFAM" id="SSF55073">
    <property type="entry name" value="Nucleotide cyclase"/>
    <property type="match status" value="1"/>
</dbReference>
<sequence length="1135" mass="123307">MNDLSRVHAPGDGAVALGEALREAPVALLAATLVSLANLALCSLSSPNVWIPTGLAVALLCARPGTDLRVALPAALAGLGLGGLGGAVLFDSPVATAPVRMFELLLAVGLLRLDRSFGPARDMAAGALRLLGAQLLLVPAATALALRAGMAAWPEQFGAVSPEGWWAGSLAGMVMLAPVGLGYRYRHTRRLRTARWLGWTATLVVASMAVSATALLLFAYPFVVISLPMIAAALFCGPLRTGIVGGASVGTILALAVLGLRVEATPEQFAMQAIAVALATVPPFLLSLLREDLLAKKAGIRRSDEIFRRAMQDSAIGMAIVGPDGRFLRINDALERMLGYTPEVLSALTFEDITHPDDLSHDKELLRELVSGKRETYRYEKRYRHADGRYVWGQLAVSLVRRESDGGVDYFISQIVSTDDRKRAEAELTAAHERLDLAVSAANVGIWEYDIETGVTTWDARMHALYGTRPGAFPLQRGTWAGLAHPDDAPLARSQLQQAIESRGRLDMTVRMRRPGMAESWRTMRTQGHFVPGNDGPDRMLGTHWDITEDVLLTEALYQEKERLRITLTSIGDAVVSTDAEGNVLFLNPVAARLLGYRLEEVEGRPLSEIFHLVEEDTLDPVASPVEACLRTGMPQTLPENTLLVSRSGNHVPITDSAAPVRTADGTVVGAVLVFQDTTNTRALQRELAYRARRDPLTGLLNRFSFEETLEATHAQMQRDRRPFALCYIDLDRFKIVNDTAGHQAGDRLLRDVARLMATTLRAQDRLARIGGDEFAVILPDCTRATVESVCRRILEAVRDFRFAWEGESYAVSASIGIAMITDPAMTPQEIVQQADVACYAAKSSGRDRLSLYDEATGDAGRRHREIQVASGIREAIEQDRLVLYAQDIVPLQPGAAPGARHIEVLVRLRDREGHIHLPAAFIPAAERYDLMGNVDRWVISRVLERHGREIGALPGGWVAINLSANSLNDPTLGDFLRDALAQSGMPPERLCLEITETALISNLTEAKGFVEAMRGLGVRLALDDFGTGLSSFSYLRQFPVDYVKIDGAFVSNIATSKLDRRVVESINDISHAIGAQTIAEFVGSQEVTALLADIGVDFGQGHHIGHPRPISDCLQTPAHWPQHPALGPAETLQG</sequence>
<dbReference type="InterPro" id="IPR000014">
    <property type="entry name" value="PAS"/>
</dbReference>
<dbReference type="Pfam" id="PF00563">
    <property type="entry name" value="EAL"/>
    <property type="match status" value="1"/>
</dbReference>
<keyword evidence="7" id="KW-1185">Reference proteome</keyword>
<dbReference type="InterPro" id="IPR052155">
    <property type="entry name" value="Biofilm_reg_signaling"/>
</dbReference>
<dbReference type="PROSITE" id="PS50883">
    <property type="entry name" value="EAL"/>
    <property type="match status" value="1"/>
</dbReference>
<dbReference type="InterPro" id="IPR000160">
    <property type="entry name" value="GGDEF_dom"/>
</dbReference>
<feature type="domain" description="EAL" evidence="4">
    <location>
        <begin position="866"/>
        <end position="1122"/>
    </location>
</feature>
<dbReference type="SUPFAM" id="SSF141868">
    <property type="entry name" value="EAL domain-like"/>
    <property type="match status" value="1"/>
</dbReference>
<dbReference type="RefSeq" id="WP_138572205.1">
    <property type="nucleotide sequence ID" value="NZ_CP040818.1"/>
</dbReference>
<gene>
    <name evidence="6" type="ORF">FDP22_08080</name>
</gene>
<dbReference type="Pfam" id="PF08448">
    <property type="entry name" value="PAS_4"/>
    <property type="match status" value="1"/>
</dbReference>
<dbReference type="PANTHER" id="PTHR44757:SF4">
    <property type="entry name" value="DIGUANYLATE CYCLASE DGCE-RELATED"/>
    <property type="match status" value="1"/>
</dbReference>
<feature type="domain" description="PAC" evidence="3">
    <location>
        <begin position="638"/>
        <end position="690"/>
    </location>
</feature>
<dbReference type="SMART" id="SM00267">
    <property type="entry name" value="GGDEF"/>
    <property type="match status" value="1"/>
</dbReference>
<accession>A0A5B8FZN7</accession>
<evidence type="ECO:0000313" key="7">
    <source>
        <dbReference type="Proteomes" id="UP000305888"/>
    </source>
</evidence>
<dbReference type="Gene3D" id="3.30.70.270">
    <property type="match status" value="1"/>
</dbReference>
<dbReference type="InterPro" id="IPR035919">
    <property type="entry name" value="EAL_sf"/>
</dbReference>
<name>A0A5B8FZN7_9RHOB</name>
<dbReference type="InterPro" id="IPR029787">
    <property type="entry name" value="Nucleotide_cyclase"/>
</dbReference>
<organism evidence="6 7">
    <name type="scientific">Paroceanicella profunda</name>
    <dbReference type="NCBI Taxonomy" id="2579971"/>
    <lineage>
        <taxon>Bacteria</taxon>
        <taxon>Pseudomonadati</taxon>
        <taxon>Pseudomonadota</taxon>
        <taxon>Alphaproteobacteria</taxon>
        <taxon>Rhodobacterales</taxon>
        <taxon>Paracoccaceae</taxon>
        <taxon>Paroceanicella</taxon>
    </lineage>
</organism>
<reference evidence="6 7" key="1">
    <citation type="submission" date="2019-06" db="EMBL/GenBank/DDBJ databases">
        <title>Genome sequence of Rhodobacteraceae bacterium D4M1.</title>
        <authorList>
            <person name="Cao J."/>
        </authorList>
    </citation>
    <scope>NUCLEOTIDE SEQUENCE [LARGE SCALE GENOMIC DNA]</scope>
    <source>
        <strain evidence="6 7">D4M1</strain>
    </source>
</reference>
<evidence type="ECO:0000313" key="6">
    <source>
        <dbReference type="EMBL" id="QDL91743.1"/>
    </source>
</evidence>
<keyword evidence="1" id="KW-0472">Membrane</keyword>
<protein>
    <submittedName>
        <fullName evidence="6">EAL domain-containing protein</fullName>
    </submittedName>
</protein>
<feature type="domain" description="PAS" evidence="2">
    <location>
        <begin position="431"/>
        <end position="503"/>
    </location>
</feature>
<dbReference type="OrthoDB" id="9801651at2"/>
<dbReference type="FunFam" id="3.30.70.270:FF:000001">
    <property type="entry name" value="Diguanylate cyclase domain protein"/>
    <property type="match status" value="1"/>
</dbReference>
<dbReference type="GO" id="GO:0003824">
    <property type="term" value="F:catalytic activity"/>
    <property type="evidence" value="ECO:0007669"/>
    <property type="project" value="UniProtKB-ARBA"/>
</dbReference>
<dbReference type="SMART" id="SM00086">
    <property type="entry name" value="PAC"/>
    <property type="match status" value="3"/>
</dbReference>
<feature type="domain" description="PAS" evidence="2">
    <location>
        <begin position="560"/>
        <end position="633"/>
    </location>
</feature>
<evidence type="ECO:0000259" key="5">
    <source>
        <dbReference type="PROSITE" id="PS50887"/>
    </source>
</evidence>
<dbReference type="InterPro" id="IPR043128">
    <property type="entry name" value="Rev_trsase/Diguanyl_cyclase"/>
</dbReference>
<dbReference type="NCBIfam" id="TIGR00254">
    <property type="entry name" value="GGDEF"/>
    <property type="match status" value="1"/>
</dbReference>
<dbReference type="Proteomes" id="UP000305888">
    <property type="component" value="Chromosome"/>
</dbReference>
<dbReference type="CDD" id="cd00130">
    <property type="entry name" value="PAS"/>
    <property type="match status" value="3"/>
</dbReference>
<evidence type="ECO:0000256" key="1">
    <source>
        <dbReference type="SAM" id="Phobius"/>
    </source>
</evidence>
<keyword evidence="1" id="KW-1133">Transmembrane helix</keyword>
<dbReference type="KEGG" id="ppru:FDP22_08080"/>
<dbReference type="AlphaFoldDB" id="A0A5B8FZN7"/>
<feature type="transmembrane region" description="Helical" evidence="1">
    <location>
        <begin position="70"/>
        <end position="89"/>
    </location>
</feature>
<evidence type="ECO:0000259" key="2">
    <source>
        <dbReference type="PROSITE" id="PS50112"/>
    </source>
</evidence>
<feature type="transmembrane region" description="Helical" evidence="1">
    <location>
        <begin position="134"/>
        <end position="153"/>
    </location>
</feature>
<dbReference type="SUPFAM" id="SSF55785">
    <property type="entry name" value="PYP-like sensor domain (PAS domain)"/>
    <property type="match status" value="3"/>
</dbReference>
<evidence type="ECO:0000259" key="3">
    <source>
        <dbReference type="PROSITE" id="PS50113"/>
    </source>
</evidence>
<dbReference type="Gene3D" id="3.30.450.20">
    <property type="entry name" value="PAS domain"/>
    <property type="match status" value="3"/>
</dbReference>
<dbReference type="InterPro" id="IPR013655">
    <property type="entry name" value="PAS_fold_3"/>
</dbReference>
<feature type="domain" description="PAC" evidence="3">
    <location>
        <begin position="377"/>
        <end position="430"/>
    </location>
</feature>
<proteinExistence type="predicted"/>
<feature type="domain" description="GGDEF" evidence="5">
    <location>
        <begin position="722"/>
        <end position="855"/>
    </location>
</feature>
<dbReference type="SMART" id="SM00091">
    <property type="entry name" value="PAS"/>
    <property type="match status" value="3"/>
</dbReference>
<dbReference type="Pfam" id="PF00990">
    <property type="entry name" value="GGDEF"/>
    <property type="match status" value="1"/>
</dbReference>